<name>A0ABV2XV86_9ACTN</name>
<protein>
    <submittedName>
        <fullName evidence="2">DUF6153 family protein</fullName>
    </submittedName>
</protein>
<feature type="compositionally biased region" description="Polar residues" evidence="1">
    <location>
        <begin position="63"/>
        <end position="81"/>
    </location>
</feature>
<reference evidence="2 3" key="1">
    <citation type="submission" date="2024-06" db="EMBL/GenBank/DDBJ databases">
        <title>The Natural Products Discovery Center: Release of the First 8490 Sequenced Strains for Exploring Actinobacteria Biosynthetic Diversity.</title>
        <authorList>
            <person name="Kalkreuter E."/>
            <person name="Kautsar S.A."/>
            <person name="Yang D."/>
            <person name="Bader C.D."/>
            <person name="Teijaro C.N."/>
            <person name="Fluegel L."/>
            <person name="Davis C.M."/>
            <person name="Simpson J.R."/>
            <person name="Lauterbach L."/>
            <person name="Steele A.D."/>
            <person name="Gui C."/>
            <person name="Meng S."/>
            <person name="Li G."/>
            <person name="Viehrig K."/>
            <person name="Ye F."/>
            <person name="Su P."/>
            <person name="Kiefer A.F."/>
            <person name="Nichols A."/>
            <person name="Cepeda A.J."/>
            <person name="Yan W."/>
            <person name="Fan B."/>
            <person name="Jiang Y."/>
            <person name="Adhikari A."/>
            <person name="Zheng C.-J."/>
            <person name="Schuster L."/>
            <person name="Cowan T.M."/>
            <person name="Smanski M.J."/>
            <person name="Chevrette M.G."/>
            <person name="De Carvalho L.P.S."/>
            <person name="Shen B."/>
        </authorList>
    </citation>
    <scope>NUCLEOTIDE SEQUENCE [LARGE SCALE GENOMIC DNA]</scope>
    <source>
        <strain evidence="2 3">NPDC019583</strain>
    </source>
</reference>
<evidence type="ECO:0000256" key="1">
    <source>
        <dbReference type="SAM" id="MobiDB-lite"/>
    </source>
</evidence>
<evidence type="ECO:0000313" key="3">
    <source>
        <dbReference type="Proteomes" id="UP001550603"/>
    </source>
</evidence>
<organism evidence="2 3">
    <name type="scientific">Streptomyces olindensis</name>
    <dbReference type="NCBI Taxonomy" id="358823"/>
    <lineage>
        <taxon>Bacteria</taxon>
        <taxon>Bacillati</taxon>
        <taxon>Actinomycetota</taxon>
        <taxon>Actinomycetes</taxon>
        <taxon>Kitasatosporales</taxon>
        <taxon>Streptomycetaceae</taxon>
        <taxon>Streptomyces</taxon>
    </lineage>
</organism>
<dbReference type="InterPro" id="IPR046151">
    <property type="entry name" value="DUF6153"/>
</dbReference>
<feature type="region of interest" description="Disordered" evidence="1">
    <location>
        <begin position="43"/>
        <end position="90"/>
    </location>
</feature>
<dbReference type="EMBL" id="JBEYBN010000017">
    <property type="protein sequence ID" value="MEU2267697.1"/>
    <property type="molecule type" value="Genomic_DNA"/>
</dbReference>
<evidence type="ECO:0000313" key="2">
    <source>
        <dbReference type="EMBL" id="MEU2267697.1"/>
    </source>
</evidence>
<sequence>MCGVNSPRQRAPRFAVRRWRALCVLGLLVGLLGMHGLAPGGGLPGQAHAQPMHAQPMHAQPSHAAQTHEGTSAAHQPQATPYGQCGHGHVQHADATCASGAVSGGPVLPLLVADPVPVSVREDVVRAHAVADPDGARAPPSLSELQLLRI</sequence>
<dbReference type="RefSeq" id="WP_051648887.1">
    <property type="nucleotide sequence ID" value="NZ_JBEYBN010000017.1"/>
</dbReference>
<gene>
    <name evidence="2" type="ORF">ABZ568_15040</name>
</gene>
<proteinExistence type="predicted"/>
<keyword evidence="3" id="KW-1185">Reference proteome</keyword>
<dbReference type="Proteomes" id="UP001550603">
    <property type="component" value="Unassembled WGS sequence"/>
</dbReference>
<accession>A0ABV2XV86</accession>
<comment type="caution">
    <text evidence="2">The sequence shown here is derived from an EMBL/GenBank/DDBJ whole genome shotgun (WGS) entry which is preliminary data.</text>
</comment>
<dbReference type="Pfam" id="PF19650">
    <property type="entry name" value="DUF6153"/>
    <property type="match status" value="1"/>
</dbReference>